<dbReference type="Gene3D" id="1.10.150.20">
    <property type="entry name" value="5' to 3' exonuclease, C-terminal subdomain"/>
    <property type="match status" value="1"/>
</dbReference>
<dbReference type="Proteomes" id="UP001165065">
    <property type="component" value="Unassembled WGS sequence"/>
</dbReference>
<accession>A0A9W7L8D8</accession>
<evidence type="ECO:0000256" key="8">
    <source>
        <dbReference type="ARBA" id="ARBA00023204"/>
    </source>
</evidence>
<evidence type="ECO:0000256" key="2">
    <source>
        <dbReference type="ARBA" id="ARBA00010015"/>
    </source>
</evidence>
<comment type="similarity">
    <text evidence="2">Belongs to the XPF family.</text>
</comment>
<evidence type="ECO:0000256" key="6">
    <source>
        <dbReference type="ARBA" id="ARBA00022801"/>
    </source>
</evidence>
<comment type="subcellular location">
    <subcellularLocation>
        <location evidence="1">Nucleus</location>
    </subcellularLocation>
</comment>
<keyword evidence="9" id="KW-0539">Nucleus</keyword>
<dbReference type="GO" id="GO:0003697">
    <property type="term" value="F:single-stranded DNA binding"/>
    <property type="evidence" value="ECO:0007669"/>
    <property type="project" value="TreeGrafter"/>
</dbReference>
<dbReference type="PANTHER" id="PTHR10150">
    <property type="entry name" value="DNA REPAIR ENDONUCLEASE XPF"/>
    <property type="match status" value="1"/>
</dbReference>
<evidence type="ECO:0000256" key="1">
    <source>
        <dbReference type="ARBA" id="ARBA00004123"/>
    </source>
</evidence>
<name>A0A9W7L8D8_9STRA</name>
<evidence type="ECO:0000256" key="3">
    <source>
        <dbReference type="ARBA" id="ARBA00022722"/>
    </source>
</evidence>
<dbReference type="PANTHER" id="PTHR10150:SF0">
    <property type="entry name" value="DNA REPAIR ENDONUCLEASE XPF"/>
    <property type="match status" value="1"/>
</dbReference>
<dbReference type="SUPFAM" id="SSF52980">
    <property type="entry name" value="Restriction endonuclease-like"/>
    <property type="match status" value="1"/>
</dbReference>
<dbReference type="InterPro" id="IPR010994">
    <property type="entry name" value="RuvA_2-like"/>
</dbReference>
<dbReference type="GO" id="GO:0000712">
    <property type="term" value="P:resolution of meiotic recombination intermediates"/>
    <property type="evidence" value="ECO:0007669"/>
    <property type="project" value="TreeGrafter"/>
</dbReference>
<protein>
    <recommendedName>
        <fullName evidence="10">ERCC4 domain-containing protein</fullName>
    </recommendedName>
</protein>
<comment type="caution">
    <text evidence="11">The sequence shown here is derived from an EMBL/GenBank/DDBJ whole genome shotgun (WGS) entry which is preliminary data.</text>
</comment>
<dbReference type="OrthoDB" id="200063at2759"/>
<keyword evidence="5" id="KW-0227">DNA damage</keyword>
<keyword evidence="6" id="KW-0378">Hydrolase</keyword>
<dbReference type="Pfam" id="PF02732">
    <property type="entry name" value="ERCC4"/>
    <property type="match status" value="1"/>
</dbReference>
<keyword evidence="4" id="KW-0255">Endonuclease</keyword>
<dbReference type="SUPFAM" id="SSF47781">
    <property type="entry name" value="RuvA domain 2-like"/>
    <property type="match status" value="1"/>
</dbReference>
<evidence type="ECO:0000256" key="7">
    <source>
        <dbReference type="ARBA" id="ARBA00023125"/>
    </source>
</evidence>
<evidence type="ECO:0000256" key="9">
    <source>
        <dbReference type="ARBA" id="ARBA00023242"/>
    </source>
</evidence>
<dbReference type="InterPro" id="IPR047520">
    <property type="entry name" value="XPF_nuclease"/>
</dbReference>
<dbReference type="SMART" id="SM00891">
    <property type="entry name" value="ERCC4"/>
    <property type="match status" value="1"/>
</dbReference>
<evidence type="ECO:0000313" key="11">
    <source>
        <dbReference type="EMBL" id="GMI37518.1"/>
    </source>
</evidence>
<keyword evidence="12" id="KW-1185">Reference proteome</keyword>
<proteinExistence type="inferred from homology"/>
<dbReference type="AlphaFoldDB" id="A0A9W7L8D8"/>
<evidence type="ECO:0000256" key="4">
    <source>
        <dbReference type="ARBA" id="ARBA00022759"/>
    </source>
</evidence>
<dbReference type="InterPro" id="IPR011335">
    <property type="entry name" value="Restrct_endonuc-II-like"/>
</dbReference>
<feature type="domain" description="ERCC4" evidence="10">
    <location>
        <begin position="686"/>
        <end position="771"/>
    </location>
</feature>
<dbReference type="InterPro" id="IPR006166">
    <property type="entry name" value="ERCC4_domain"/>
</dbReference>
<dbReference type="EMBL" id="BRYA01000074">
    <property type="protein sequence ID" value="GMI37518.1"/>
    <property type="molecule type" value="Genomic_DNA"/>
</dbReference>
<dbReference type="GO" id="GO:0003684">
    <property type="term" value="F:damaged DNA binding"/>
    <property type="evidence" value="ECO:0007669"/>
    <property type="project" value="TreeGrafter"/>
</dbReference>
<keyword evidence="8" id="KW-0234">DNA repair</keyword>
<dbReference type="GO" id="GO:1901255">
    <property type="term" value="P:nucleotide-excision repair involved in interstrand cross-link repair"/>
    <property type="evidence" value="ECO:0007669"/>
    <property type="project" value="TreeGrafter"/>
</dbReference>
<sequence>MKETTDKNPLLPSFLALPAPNPTTLYVLSSGLSPHHYLPFPPPPTYGPDERGRSKNLNIILASKSLLSALPNCGGEEIIDCSGMPPSARMSIYQLGGNVILNPTVLVTDLLTYLNTSSSSSSPTVGLDGSLVTSITVLACDVLMSRPHSNTSFVLMLLRRTNPTVKVAVFTEEPKFVGSKIKRIAQEAGVKKGGDIWVGPRWRDEVKQYLRDSVGGCVYDEDWIVSRYDSEGHKELEEAVEVLVEVVWEEVKRTFKGVMEEEVKQVVTNERDGKIGSCMALGTWRSPSFPLFVHNYIIVVRSTYNYTFGGVKKLLDLLGAVAMWRNFDNLGAVEFLSWVERDLRESDYDWRGNKVALEVVGKARGRVYVEENGEVKRKRDGDGKMRVLKEVVSGIRETWERRKNKRERHVKKNKGKVFGDEFGGVDVVVVCDDENYDKCKNLVEGVEGGDRAWLRYIEMRTESSRGRKMSELSTQERMWQRESGRVTNRIYDNGNQEFTRKVKFGVLTDTVHGGERREDEKMEACEGTCPTICVIKRAHIGGGLLWELLDKTPQHVILFDCRLSDVRATEVYGRVVGGTGKKDGVKHLMTRVYTISRAPRVGGRDKVQKEKEEEEEAFDKIIEFKKDGTVGGGGGSRVTQEMEIALAQGGNGVGQFTGKDGAAVPLAYGGGNSTRKGGGSFAVDRSIAVDIREFKCGLPSALYERGMRIVPITMAVGDYVVAKEVCIERKQHGKGRSDLRGSLGNGRLLSQCEGMERYYEDGMVLLIEREDGVGVGTSYEDMHGEGKLGGGSIITKMAVLLMRFQKLRIAWSRGHEHSGEMIEAMKRGKGGVDLEKAKEAGSNDDLDKNLLHNAVGKEGEGQVEKEPNIAARKILLKLPGITPANAKAVMREVPNLRALAGMDKPQMKRVLGSVQGAEKLWNFFNRKIVVEEGGEGNKKGGKKKRRT</sequence>
<keyword evidence="7" id="KW-0238">DNA-binding</keyword>
<reference evidence="12" key="1">
    <citation type="journal article" date="2023" name="Commun. Biol.">
        <title>Genome analysis of Parmales, the sister group of diatoms, reveals the evolutionary specialization of diatoms from phago-mixotrophs to photoautotrophs.</title>
        <authorList>
            <person name="Ban H."/>
            <person name="Sato S."/>
            <person name="Yoshikawa S."/>
            <person name="Yamada K."/>
            <person name="Nakamura Y."/>
            <person name="Ichinomiya M."/>
            <person name="Sato N."/>
            <person name="Blanc-Mathieu R."/>
            <person name="Endo H."/>
            <person name="Kuwata A."/>
            <person name="Ogata H."/>
        </authorList>
    </citation>
    <scope>NUCLEOTIDE SEQUENCE [LARGE SCALE GENOMIC DNA]</scope>
</reference>
<evidence type="ECO:0000313" key="12">
    <source>
        <dbReference type="Proteomes" id="UP001165065"/>
    </source>
</evidence>
<dbReference type="Gene3D" id="3.40.50.10130">
    <property type="match status" value="1"/>
</dbReference>
<organism evidence="11 12">
    <name type="scientific">Triparma columacea</name>
    <dbReference type="NCBI Taxonomy" id="722753"/>
    <lineage>
        <taxon>Eukaryota</taxon>
        <taxon>Sar</taxon>
        <taxon>Stramenopiles</taxon>
        <taxon>Ochrophyta</taxon>
        <taxon>Bolidophyceae</taxon>
        <taxon>Parmales</taxon>
        <taxon>Triparmaceae</taxon>
        <taxon>Triparma</taxon>
    </lineage>
</organism>
<gene>
    <name evidence="11" type="ORF">TrCOL_g7530</name>
</gene>
<dbReference type="GO" id="GO:0000110">
    <property type="term" value="C:nucleotide-excision repair factor 1 complex"/>
    <property type="evidence" value="ECO:0007669"/>
    <property type="project" value="TreeGrafter"/>
</dbReference>
<dbReference type="GO" id="GO:0000724">
    <property type="term" value="P:double-strand break repair via homologous recombination"/>
    <property type="evidence" value="ECO:0007669"/>
    <property type="project" value="TreeGrafter"/>
</dbReference>
<dbReference type="CDD" id="cd20078">
    <property type="entry name" value="XPF_nuclease_XPF_euk"/>
    <property type="match status" value="1"/>
</dbReference>
<evidence type="ECO:0000259" key="10">
    <source>
        <dbReference type="SMART" id="SM00891"/>
    </source>
</evidence>
<evidence type="ECO:0000256" key="5">
    <source>
        <dbReference type="ARBA" id="ARBA00022763"/>
    </source>
</evidence>
<keyword evidence="3" id="KW-0540">Nuclease</keyword>
<dbReference type="GO" id="GO:0000014">
    <property type="term" value="F:single-stranded DNA endodeoxyribonuclease activity"/>
    <property type="evidence" value="ECO:0007669"/>
    <property type="project" value="TreeGrafter"/>
</dbReference>